<reference evidence="2 3" key="1">
    <citation type="submission" date="2024-09" db="EMBL/GenBank/DDBJ databases">
        <authorList>
            <person name="Sun Q."/>
            <person name="Mori K."/>
        </authorList>
    </citation>
    <scope>NUCLEOTIDE SEQUENCE [LARGE SCALE GENOMIC DNA]</scope>
    <source>
        <strain evidence="2 3">TBRC 5777</strain>
    </source>
</reference>
<name>A0ABV6JUE7_9PROT</name>
<organism evidence="2 3">
    <name type="scientific">Roseomonas elaeocarpi</name>
    <dbReference type="NCBI Taxonomy" id="907779"/>
    <lineage>
        <taxon>Bacteria</taxon>
        <taxon>Pseudomonadati</taxon>
        <taxon>Pseudomonadota</taxon>
        <taxon>Alphaproteobacteria</taxon>
        <taxon>Acetobacterales</taxon>
        <taxon>Roseomonadaceae</taxon>
        <taxon>Roseomonas</taxon>
    </lineage>
</organism>
<dbReference type="SUPFAM" id="SSF159664">
    <property type="entry name" value="CobE/GbiG C-terminal domain-like"/>
    <property type="match status" value="1"/>
</dbReference>
<sequence length="131" mass="13228">MTAATSAVVAGIGCRPGCEAAEVVALVRRAEREAGRRAGLLAVPAFRAALPALLSAADEMALPVATVTQDALLAVQDRCPTRSERAAREHGIASVAEGCALAAAGDGGRLILPRIASAAVTCALAEVEEVR</sequence>
<dbReference type="InterPro" id="IPR036518">
    <property type="entry name" value="CobE/GbiG_C_sf"/>
</dbReference>
<keyword evidence="3" id="KW-1185">Reference proteome</keyword>
<dbReference type="Proteomes" id="UP001589865">
    <property type="component" value="Unassembled WGS sequence"/>
</dbReference>
<comment type="caution">
    <text evidence="2">The sequence shown here is derived from an EMBL/GenBank/DDBJ whole genome shotgun (WGS) entry which is preliminary data.</text>
</comment>
<evidence type="ECO:0000313" key="3">
    <source>
        <dbReference type="Proteomes" id="UP001589865"/>
    </source>
</evidence>
<dbReference type="PANTHER" id="PTHR37477:SF1">
    <property type="entry name" value="COBALT-PRECORRIN-5A HYDROLASE"/>
    <property type="match status" value="1"/>
</dbReference>
<feature type="domain" description="CobE/GbiG C-terminal" evidence="1">
    <location>
        <begin position="8"/>
        <end position="125"/>
    </location>
</feature>
<dbReference type="EMBL" id="JBHLUN010000009">
    <property type="protein sequence ID" value="MFC0409350.1"/>
    <property type="molecule type" value="Genomic_DNA"/>
</dbReference>
<dbReference type="RefSeq" id="WP_377045101.1">
    <property type="nucleotide sequence ID" value="NZ_JBHLUN010000009.1"/>
</dbReference>
<protein>
    <submittedName>
        <fullName evidence="2">Cobalamin biosynthesis protein</fullName>
    </submittedName>
</protein>
<dbReference type="Pfam" id="PF01890">
    <property type="entry name" value="CbiG_C"/>
    <property type="match status" value="1"/>
</dbReference>
<evidence type="ECO:0000259" key="1">
    <source>
        <dbReference type="Pfam" id="PF01890"/>
    </source>
</evidence>
<proteinExistence type="predicted"/>
<gene>
    <name evidence="2" type="ORF">ACFFGY_13925</name>
</gene>
<dbReference type="InterPro" id="IPR002750">
    <property type="entry name" value="CobE/GbiG_C"/>
</dbReference>
<accession>A0ABV6JUE7</accession>
<dbReference type="Gene3D" id="3.30.420.180">
    <property type="entry name" value="CobE/GbiG C-terminal domain"/>
    <property type="match status" value="1"/>
</dbReference>
<evidence type="ECO:0000313" key="2">
    <source>
        <dbReference type="EMBL" id="MFC0409350.1"/>
    </source>
</evidence>
<dbReference type="PANTHER" id="PTHR37477">
    <property type="entry name" value="COBALT-PRECORRIN-5A HYDROLASE"/>
    <property type="match status" value="1"/>
</dbReference>
<dbReference type="InterPro" id="IPR052553">
    <property type="entry name" value="CbiG_hydrolase"/>
</dbReference>